<protein>
    <recommendedName>
        <fullName evidence="4">Lipoprotein</fullName>
    </recommendedName>
</protein>
<evidence type="ECO:0000313" key="2">
    <source>
        <dbReference type="EMBL" id="GGK22838.1"/>
    </source>
</evidence>
<evidence type="ECO:0000256" key="1">
    <source>
        <dbReference type="SAM" id="SignalP"/>
    </source>
</evidence>
<evidence type="ECO:0000313" key="3">
    <source>
        <dbReference type="Proteomes" id="UP000647587"/>
    </source>
</evidence>
<name>A0ABQ2ESM2_9DEIO</name>
<proteinExistence type="predicted"/>
<reference evidence="3" key="1">
    <citation type="journal article" date="2019" name="Int. J. Syst. Evol. Microbiol.">
        <title>The Global Catalogue of Microorganisms (GCM) 10K type strain sequencing project: providing services to taxonomists for standard genome sequencing and annotation.</title>
        <authorList>
            <consortium name="The Broad Institute Genomics Platform"/>
            <consortium name="The Broad Institute Genome Sequencing Center for Infectious Disease"/>
            <person name="Wu L."/>
            <person name="Ma J."/>
        </authorList>
    </citation>
    <scope>NUCLEOTIDE SEQUENCE [LARGE SCALE GENOMIC DNA]</scope>
    <source>
        <strain evidence="3">JCM 30331</strain>
    </source>
</reference>
<dbReference type="Proteomes" id="UP000647587">
    <property type="component" value="Unassembled WGS sequence"/>
</dbReference>
<dbReference type="PROSITE" id="PS51257">
    <property type="entry name" value="PROKAR_LIPOPROTEIN"/>
    <property type="match status" value="1"/>
</dbReference>
<dbReference type="EMBL" id="BMPP01000005">
    <property type="protein sequence ID" value="GGK22838.1"/>
    <property type="molecule type" value="Genomic_DNA"/>
</dbReference>
<keyword evidence="1" id="KW-0732">Signal</keyword>
<comment type="caution">
    <text evidence="2">The sequence shown here is derived from an EMBL/GenBank/DDBJ whole genome shotgun (WGS) entry which is preliminary data.</text>
</comment>
<gene>
    <name evidence="2" type="ORF">GCM10008955_15380</name>
</gene>
<accession>A0ABQ2ESM2</accession>
<sequence length="128" mass="13908">MKKALAMFAVALLSMASAACPAKPGYAANGLVKLPAGVNLTCEGAVYREFKSLVTGEGWGEVLYVPRTSQGAASLTKIVKMITAKGYKEISRKKTEQMLIIRFKKNNVVLTSIRSEDREAMYMVLTGK</sequence>
<organism evidence="2 3">
    <name type="scientific">Deinococcus malanensis</name>
    <dbReference type="NCBI Taxonomy" id="1706855"/>
    <lineage>
        <taxon>Bacteria</taxon>
        <taxon>Thermotogati</taxon>
        <taxon>Deinococcota</taxon>
        <taxon>Deinococci</taxon>
        <taxon>Deinococcales</taxon>
        <taxon>Deinococcaceae</taxon>
        <taxon>Deinococcus</taxon>
    </lineage>
</organism>
<feature type="chain" id="PRO_5045827913" description="Lipoprotein" evidence="1">
    <location>
        <begin position="19"/>
        <end position="128"/>
    </location>
</feature>
<evidence type="ECO:0008006" key="4">
    <source>
        <dbReference type="Google" id="ProtNLM"/>
    </source>
</evidence>
<keyword evidence="3" id="KW-1185">Reference proteome</keyword>
<feature type="signal peptide" evidence="1">
    <location>
        <begin position="1"/>
        <end position="18"/>
    </location>
</feature>
<dbReference type="RefSeq" id="WP_189006177.1">
    <property type="nucleotide sequence ID" value="NZ_BMPP01000005.1"/>
</dbReference>